<feature type="chain" id="PRO_5010790404" evidence="1">
    <location>
        <begin position="22"/>
        <end position="57"/>
    </location>
</feature>
<sequence length="57" mass="6416">MRFLTKIFLFAFIALLGVVSAKPPPEDIAAYERLCVKLGREKDCWITATPPTWTTTS</sequence>
<keyword evidence="1" id="KW-0732">Signal</keyword>
<evidence type="ECO:0000313" key="2">
    <source>
        <dbReference type="EnsemblMetazoa" id="AFUN016614-PA"/>
    </source>
</evidence>
<protein>
    <submittedName>
        <fullName evidence="2">Uncharacterized protein</fullName>
    </submittedName>
</protein>
<dbReference type="VEuPathDB" id="VectorBase:AFUN016614"/>
<reference evidence="2" key="1">
    <citation type="submission" date="2020-05" db="UniProtKB">
        <authorList>
            <consortium name="EnsemblMetazoa"/>
        </authorList>
    </citation>
    <scope>IDENTIFICATION</scope>
    <source>
        <strain evidence="2">FUMOZ</strain>
    </source>
</reference>
<evidence type="ECO:0000256" key="1">
    <source>
        <dbReference type="SAM" id="SignalP"/>
    </source>
</evidence>
<organism evidence="2">
    <name type="scientific">Anopheles funestus</name>
    <name type="common">African malaria mosquito</name>
    <dbReference type="NCBI Taxonomy" id="62324"/>
    <lineage>
        <taxon>Eukaryota</taxon>
        <taxon>Metazoa</taxon>
        <taxon>Ecdysozoa</taxon>
        <taxon>Arthropoda</taxon>
        <taxon>Hexapoda</taxon>
        <taxon>Insecta</taxon>
        <taxon>Pterygota</taxon>
        <taxon>Neoptera</taxon>
        <taxon>Endopterygota</taxon>
        <taxon>Diptera</taxon>
        <taxon>Nematocera</taxon>
        <taxon>Culicoidea</taxon>
        <taxon>Culicidae</taxon>
        <taxon>Anophelinae</taxon>
        <taxon>Anopheles</taxon>
    </lineage>
</organism>
<feature type="signal peptide" evidence="1">
    <location>
        <begin position="1"/>
        <end position="21"/>
    </location>
</feature>
<dbReference type="EnsemblMetazoa" id="AFUN016614-RA">
    <property type="protein sequence ID" value="AFUN016614-PA"/>
    <property type="gene ID" value="AFUN016614"/>
</dbReference>
<accession>A0A182S0Z3</accession>
<name>A0A182S0Z3_ANOFN</name>
<dbReference type="AlphaFoldDB" id="A0A182S0Z3"/>
<proteinExistence type="predicted"/>